<dbReference type="OrthoDB" id="275783at2759"/>
<dbReference type="InterPro" id="IPR003732">
    <property type="entry name" value="Daa-tRNA_deacyls_DTD"/>
</dbReference>
<name>A0A1D2MCP1_ORCCI</name>
<evidence type="ECO:0000256" key="3">
    <source>
        <dbReference type="ARBA" id="ARBA00047676"/>
    </source>
</evidence>
<dbReference type="GO" id="GO:0106026">
    <property type="term" value="F:Gly-tRNA(Ala) deacylase activity"/>
    <property type="evidence" value="ECO:0007669"/>
    <property type="project" value="RHEA"/>
</dbReference>
<keyword evidence="5" id="KW-0694">RNA-binding</keyword>
<protein>
    <recommendedName>
        <fullName evidence="2 5">D-aminoacyl-tRNA deacylase</fullName>
        <ecNumber evidence="2 5">3.1.1.96</ecNumber>
    </recommendedName>
</protein>
<gene>
    <name evidence="6" type="ORF">Ocin01_15999</name>
</gene>
<evidence type="ECO:0000313" key="6">
    <source>
        <dbReference type="EMBL" id="ODM90682.1"/>
    </source>
</evidence>
<dbReference type="GO" id="GO:0000049">
    <property type="term" value="F:tRNA binding"/>
    <property type="evidence" value="ECO:0007669"/>
    <property type="project" value="UniProtKB-KW"/>
</dbReference>
<keyword evidence="7" id="KW-1185">Reference proteome</keyword>
<comment type="caution">
    <text evidence="6">The sequence shown here is derived from an EMBL/GenBank/DDBJ whole genome shotgun (WGS) entry which is preliminary data.</text>
</comment>
<comment type="similarity">
    <text evidence="1 5">Belongs to the DTD family.</text>
</comment>
<dbReference type="GO" id="GO:0051500">
    <property type="term" value="F:D-tyrosyl-tRNA(Tyr) deacylase activity"/>
    <property type="evidence" value="ECO:0007669"/>
    <property type="project" value="TreeGrafter"/>
</dbReference>
<evidence type="ECO:0000313" key="7">
    <source>
        <dbReference type="Proteomes" id="UP000094527"/>
    </source>
</evidence>
<accession>A0A1D2MCP1</accession>
<keyword evidence="5" id="KW-0820">tRNA-binding</keyword>
<dbReference type="Proteomes" id="UP000094527">
    <property type="component" value="Unassembled WGS sequence"/>
</dbReference>
<dbReference type="Gene3D" id="3.50.80.10">
    <property type="entry name" value="D-tyrosyl-tRNA(Tyr) deacylase"/>
    <property type="match status" value="1"/>
</dbReference>
<dbReference type="PANTHER" id="PTHR10472">
    <property type="entry name" value="D-TYROSYL-TRNA TYR DEACYLASE"/>
    <property type="match status" value="1"/>
</dbReference>
<comment type="catalytic activity">
    <reaction evidence="4">
        <text>a D-aminoacyl-tRNA + H2O = a tRNA + a D-alpha-amino acid + H(+)</text>
        <dbReference type="Rhea" id="RHEA:13953"/>
        <dbReference type="Rhea" id="RHEA-COMP:10123"/>
        <dbReference type="Rhea" id="RHEA-COMP:10124"/>
        <dbReference type="ChEBI" id="CHEBI:15377"/>
        <dbReference type="ChEBI" id="CHEBI:15378"/>
        <dbReference type="ChEBI" id="CHEBI:59871"/>
        <dbReference type="ChEBI" id="CHEBI:78442"/>
        <dbReference type="ChEBI" id="CHEBI:79333"/>
        <dbReference type="EC" id="3.1.1.96"/>
    </reaction>
</comment>
<evidence type="ECO:0000256" key="4">
    <source>
        <dbReference type="ARBA" id="ARBA00048018"/>
    </source>
</evidence>
<reference evidence="6 7" key="1">
    <citation type="journal article" date="2016" name="Genome Biol. Evol.">
        <title>Gene Family Evolution Reflects Adaptation to Soil Environmental Stressors in the Genome of the Collembolan Orchesella cincta.</title>
        <authorList>
            <person name="Faddeeva-Vakhrusheva A."/>
            <person name="Derks M.F."/>
            <person name="Anvar S.Y."/>
            <person name="Agamennone V."/>
            <person name="Suring W."/>
            <person name="Smit S."/>
            <person name="van Straalen N.M."/>
            <person name="Roelofs D."/>
        </authorList>
    </citation>
    <scope>NUCLEOTIDE SEQUENCE [LARGE SCALE GENOMIC DNA]</scope>
    <source>
        <tissue evidence="6">Mixed pool</tissue>
    </source>
</reference>
<dbReference type="NCBIfam" id="TIGR00256">
    <property type="entry name" value="D-aminoacyl-tRNA deacylase"/>
    <property type="match status" value="1"/>
</dbReference>
<dbReference type="Pfam" id="PF02580">
    <property type="entry name" value="Tyr_Deacylase"/>
    <property type="match status" value="1"/>
</dbReference>
<keyword evidence="5" id="KW-0963">Cytoplasm</keyword>
<proteinExistence type="inferred from homology"/>
<sequence>MRAIVQRVTQASVTVNEELISNIGKGICVLVGISRDDTDKDIEYIVRKLLNLRIWDGENGKRWQHSVSQKKYEILCVSQFTLYNVLKGNSPDFHHAMAATESKAFFDKFISTLKSAYEPDLVKEGKFGNYMQVHIQNDGPVTIQLESPIAKHGDSVAK</sequence>
<dbReference type="STRING" id="48709.A0A1D2MCP1"/>
<organism evidence="6 7">
    <name type="scientific">Orchesella cincta</name>
    <name type="common">Springtail</name>
    <name type="synonym">Podura cincta</name>
    <dbReference type="NCBI Taxonomy" id="48709"/>
    <lineage>
        <taxon>Eukaryota</taxon>
        <taxon>Metazoa</taxon>
        <taxon>Ecdysozoa</taxon>
        <taxon>Arthropoda</taxon>
        <taxon>Hexapoda</taxon>
        <taxon>Collembola</taxon>
        <taxon>Entomobryomorpha</taxon>
        <taxon>Entomobryoidea</taxon>
        <taxon>Orchesellidae</taxon>
        <taxon>Orchesellinae</taxon>
        <taxon>Orchesella</taxon>
    </lineage>
</organism>
<dbReference type="CDD" id="cd00563">
    <property type="entry name" value="Dtyr_deacylase"/>
    <property type="match status" value="1"/>
</dbReference>
<comment type="catalytic activity">
    <reaction evidence="3">
        <text>glycyl-tRNA(Ala) + H2O = tRNA(Ala) + glycine + H(+)</text>
        <dbReference type="Rhea" id="RHEA:53744"/>
        <dbReference type="Rhea" id="RHEA-COMP:9657"/>
        <dbReference type="Rhea" id="RHEA-COMP:13640"/>
        <dbReference type="ChEBI" id="CHEBI:15377"/>
        <dbReference type="ChEBI" id="CHEBI:15378"/>
        <dbReference type="ChEBI" id="CHEBI:57305"/>
        <dbReference type="ChEBI" id="CHEBI:78442"/>
        <dbReference type="ChEBI" id="CHEBI:78522"/>
        <dbReference type="EC" id="3.1.1.96"/>
    </reaction>
</comment>
<evidence type="ECO:0000256" key="2">
    <source>
        <dbReference type="ARBA" id="ARBA00013056"/>
    </source>
</evidence>
<dbReference type="AlphaFoldDB" id="A0A1D2MCP1"/>
<dbReference type="PANTHER" id="PTHR10472:SF5">
    <property type="entry name" value="D-AMINOACYL-TRNA DEACYLASE 1"/>
    <property type="match status" value="1"/>
</dbReference>
<keyword evidence="5" id="KW-0378">Hydrolase</keyword>
<dbReference type="EC" id="3.1.1.96" evidence="2 5"/>
<evidence type="ECO:0000256" key="1">
    <source>
        <dbReference type="ARBA" id="ARBA00009673"/>
    </source>
</evidence>
<comment type="subcellular location">
    <subcellularLocation>
        <location evidence="5">Cytoplasm</location>
    </subcellularLocation>
</comment>
<evidence type="ECO:0000256" key="5">
    <source>
        <dbReference type="RuleBase" id="RU003470"/>
    </source>
</evidence>
<dbReference type="InterPro" id="IPR023509">
    <property type="entry name" value="DTD-like_sf"/>
</dbReference>
<dbReference type="GO" id="GO:0005737">
    <property type="term" value="C:cytoplasm"/>
    <property type="evidence" value="ECO:0007669"/>
    <property type="project" value="UniProtKB-SubCell"/>
</dbReference>
<dbReference type="EMBL" id="LJIJ01001850">
    <property type="protein sequence ID" value="ODM90682.1"/>
    <property type="molecule type" value="Genomic_DNA"/>
</dbReference>
<dbReference type="FunFam" id="3.50.80.10:FF:000001">
    <property type="entry name" value="D-aminoacyl-tRNA deacylase"/>
    <property type="match status" value="1"/>
</dbReference>
<dbReference type="SUPFAM" id="SSF69500">
    <property type="entry name" value="DTD-like"/>
    <property type="match status" value="1"/>
</dbReference>
<dbReference type="OMA" id="VFGADMK"/>